<dbReference type="InterPro" id="IPR001155">
    <property type="entry name" value="OxRdtase_FMN_N"/>
</dbReference>
<dbReference type="EMBL" id="MU032350">
    <property type="protein sequence ID" value="KAF3762218.1"/>
    <property type="molecule type" value="Genomic_DNA"/>
</dbReference>
<dbReference type="InterPro" id="IPR013785">
    <property type="entry name" value="Aldolase_TIM"/>
</dbReference>
<dbReference type="Proteomes" id="UP000803844">
    <property type="component" value="Unassembled WGS sequence"/>
</dbReference>
<dbReference type="RefSeq" id="XP_040773197.1">
    <property type="nucleotide sequence ID" value="XM_040922705.1"/>
</dbReference>
<dbReference type="Gene3D" id="3.20.20.70">
    <property type="entry name" value="Aldolase class I"/>
    <property type="match status" value="1"/>
</dbReference>
<accession>A0A9P4XWJ6</accession>
<dbReference type="PANTHER" id="PTHR22893:SF91">
    <property type="entry name" value="NADPH DEHYDROGENASE 2-RELATED"/>
    <property type="match status" value="1"/>
</dbReference>
<evidence type="ECO:0000313" key="3">
    <source>
        <dbReference type="EMBL" id="KAF3762218.1"/>
    </source>
</evidence>
<dbReference type="AlphaFoldDB" id="A0A9P4XWJ6"/>
<keyword evidence="1" id="KW-0285">Flavoprotein</keyword>
<organism evidence="3 4">
    <name type="scientific">Cryphonectria parasitica (strain ATCC 38755 / EP155)</name>
    <dbReference type="NCBI Taxonomy" id="660469"/>
    <lineage>
        <taxon>Eukaryota</taxon>
        <taxon>Fungi</taxon>
        <taxon>Dikarya</taxon>
        <taxon>Ascomycota</taxon>
        <taxon>Pezizomycotina</taxon>
        <taxon>Sordariomycetes</taxon>
        <taxon>Sordariomycetidae</taxon>
        <taxon>Diaporthales</taxon>
        <taxon>Cryphonectriaceae</taxon>
        <taxon>Cryphonectria-Endothia species complex</taxon>
        <taxon>Cryphonectria</taxon>
    </lineage>
</organism>
<dbReference type="InterPro" id="IPR045247">
    <property type="entry name" value="Oye-like"/>
</dbReference>
<evidence type="ECO:0000256" key="1">
    <source>
        <dbReference type="ARBA" id="ARBA00022630"/>
    </source>
</evidence>
<proteinExistence type="predicted"/>
<dbReference type="SUPFAM" id="SSF51395">
    <property type="entry name" value="FMN-linked oxidoreductases"/>
    <property type="match status" value="1"/>
</dbReference>
<comment type="caution">
    <text evidence="3">The sequence shown here is derived from an EMBL/GenBank/DDBJ whole genome shotgun (WGS) entry which is preliminary data.</text>
</comment>
<evidence type="ECO:0000313" key="4">
    <source>
        <dbReference type="Proteomes" id="UP000803844"/>
    </source>
</evidence>
<dbReference type="Pfam" id="PF00724">
    <property type="entry name" value="Oxidored_FMN"/>
    <property type="match status" value="1"/>
</dbReference>
<reference evidence="3" key="1">
    <citation type="journal article" date="2020" name="Phytopathology">
        <title>Genome sequence of the chestnut blight fungus Cryphonectria parasitica EP155: A fundamental resource for an archetypical invasive plant pathogen.</title>
        <authorList>
            <person name="Crouch J.A."/>
            <person name="Dawe A."/>
            <person name="Aerts A."/>
            <person name="Barry K."/>
            <person name="Churchill A.C.L."/>
            <person name="Grimwood J."/>
            <person name="Hillman B."/>
            <person name="Milgroom M.G."/>
            <person name="Pangilinan J."/>
            <person name="Smith M."/>
            <person name="Salamov A."/>
            <person name="Schmutz J."/>
            <person name="Yadav J."/>
            <person name="Grigoriev I.V."/>
            <person name="Nuss D."/>
        </authorList>
    </citation>
    <scope>NUCLEOTIDE SEQUENCE</scope>
    <source>
        <strain evidence="3">EP155</strain>
    </source>
</reference>
<feature type="domain" description="NADH:flavin oxidoreductase/NADH oxidase N-terminal" evidence="2">
    <location>
        <begin position="1"/>
        <end position="311"/>
    </location>
</feature>
<dbReference type="GeneID" id="63839834"/>
<gene>
    <name evidence="3" type="ORF">M406DRAFT_352652</name>
</gene>
<sequence>MASMTRCRCVEDGKPGAAVIEHYAMRARDGVGLIIAEGTFLGPNTTAFTHAPVMFREDHAEAWRKVTDAVHREGGKIFFQPWHVGPSGSPGNAPSTGNVAEFERLDDIIGEYTNAVSLAKRAGFDGVELLAGGAYLIHQFMINFYNSRSDNYSYHPVQNRCRLGLEVIDAIIKAWGTSRRVGIKFSPSDDWANATQSYTELSETYEYFIHELMARDLAYIHVNRRGSDKEILRPRDPRPANMLLPPDWEPLHQFGPMIKKPESRTALTVSCEYEIEEAAGLVRDGKLDLVQLGRPFIFNPDLITRIRHGLPFATNNRGPAVYYTPNLENIDEGYNDWPFAEDLKN</sequence>
<name>A0A9P4XWJ6_CRYP1</name>
<dbReference type="OrthoDB" id="276546at2759"/>
<evidence type="ECO:0000259" key="2">
    <source>
        <dbReference type="Pfam" id="PF00724"/>
    </source>
</evidence>
<dbReference type="GO" id="GO:0010181">
    <property type="term" value="F:FMN binding"/>
    <property type="evidence" value="ECO:0007669"/>
    <property type="project" value="InterPro"/>
</dbReference>
<protein>
    <submittedName>
        <fullName evidence="3">FMN-linked oxidoreductase</fullName>
    </submittedName>
</protein>
<dbReference type="PANTHER" id="PTHR22893">
    <property type="entry name" value="NADH OXIDOREDUCTASE-RELATED"/>
    <property type="match status" value="1"/>
</dbReference>
<keyword evidence="4" id="KW-1185">Reference proteome</keyword>
<dbReference type="GO" id="GO:0016491">
    <property type="term" value="F:oxidoreductase activity"/>
    <property type="evidence" value="ECO:0007669"/>
    <property type="project" value="InterPro"/>
</dbReference>